<evidence type="ECO:0000256" key="1">
    <source>
        <dbReference type="SAM" id="Phobius"/>
    </source>
</evidence>
<evidence type="ECO:0000313" key="3">
    <source>
        <dbReference type="Proteomes" id="UP000199377"/>
    </source>
</evidence>
<keyword evidence="1" id="KW-0472">Membrane</keyword>
<dbReference type="AlphaFoldDB" id="A0A1I3BKU6"/>
<proteinExistence type="predicted"/>
<gene>
    <name evidence="2" type="ORF">SAMN05216258_101167</name>
</gene>
<dbReference type="RefSeq" id="WP_092856879.1">
    <property type="nucleotide sequence ID" value="NZ_FOQH01000001.1"/>
</dbReference>
<dbReference type="Proteomes" id="UP000199377">
    <property type="component" value="Unassembled WGS sequence"/>
</dbReference>
<keyword evidence="1" id="KW-1133">Transmembrane helix</keyword>
<protein>
    <recommendedName>
        <fullName evidence="4">Zinc-finger</fullName>
    </recommendedName>
</protein>
<evidence type="ECO:0000313" key="2">
    <source>
        <dbReference type="EMBL" id="SFH62944.1"/>
    </source>
</evidence>
<evidence type="ECO:0008006" key="4">
    <source>
        <dbReference type="Google" id="ProtNLM"/>
    </source>
</evidence>
<dbReference type="EMBL" id="FOQH01000001">
    <property type="protein sequence ID" value="SFH62944.1"/>
    <property type="molecule type" value="Genomic_DNA"/>
</dbReference>
<dbReference type="InterPro" id="IPR041916">
    <property type="entry name" value="Anti_sigma_zinc_sf"/>
</dbReference>
<accession>A0A1I3BKU6</accession>
<sequence>MADTAENGREAREDDLWALIPWYVNGTLDAAESAAVQRAIAADDDFAAEVDRQLGVAARVCMLEEPQMEQAQARSWETLRARIEAEERARMPAPAQESAFARLLAKLTSRAGLAVAGGVCAAALAIAVLPIGVGEDDAYRTLTSQTAEAGAAIRFQAAPDVPRAALERLLAAQGLTLLGEPSEGGVFRAAGPEGADLDAAAQALMAAPEILFAAPEAQP</sequence>
<feature type="transmembrane region" description="Helical" evidence="1">
    <location>
        <begin position="111"/>
        <end position="133"/>
    </location>
</feature>
<keyword evidence="1" id="KW-0812">Transmembrane</keyword>
<name>A0A1I3BKU6_9RHOB</name>
<dbReference type="STRING" id="1114924.SAMN05216258_101167"/>
<dbReference type="OrthoDB" id="7877390at2"/>
<dbReference type="Gene3D" id="1.10.10.1320">
    <property type="entry name" value="Anti-sigma factor, zinc-finger domain"/>
    <property type="match status" value="1"/>
</dbReference>
<keyword evidence="3" id="KW-1185">Reference proteome</keyword>
<organism evidence="2 3">
    <name type="scientific">Albimonas pacifica</name>
    <dbReference type="NCBI Taxonomy" id="1114924"/>
    <lineage>
        <taxon>Bacteria</taxon>
        <taxon>Pseudomonadati</taxon>
        <taxon>Pseudomonadota</taxon>
        <taxon>Alphaproteobacteria</taxon>
        <taxon>Rhodobacterales</taxon>
        <taxon>Paracoccaceae</taxon>
        <taxon>Albimonas</taxon>
    </lineage>
</organism>
<reference evidence="2 3" key="1">
    <citation type="submission" date="2016-10" db="EMBL/GenBank/DDBJ databases">
        <authorList>
            <person name="de Groot N.N."/>
        </authorList>
    </citation>
    <scope>NUCLEOTIDE SEQUENCE [LARGE SCALE GENOMIC DNA]</scope>
    <source>
        <strain evidence="2 3">CGMCC 1.11030</strain>
    </source>
</reference>